<evidence type="ECO:0000259" key="2">
    <source>
        <dbReference type="Pfam" id="PF09851"/>
    </source>
</evidence>
<dbReference type="STRING" id="188906.SAMN04488526_2590"/>
<sequence length="101" mass="10895">MSKYMIPTTMAAFATAATPGLADTGNGFSHMWGAGYGMTGGLMMVLFWGVIIGIIVLAVRGLSGRSSTGNTPTAQDILRDRYARGEIDEDEFERRKAKLDM</sequence>
<dbReference type="EMBL" id="FNZQ01000005">
    <property type="protein sequence ID" value="SEL41120.1"/>
    <property type="molecule type" value="Genomic_DNA"/>
</dbReference>
<organism evidence="3 4">
    <name type="scientific">Jannaschia helgolandensis</name>
    <dbReference type="NCBI Taxonomy" id="188906"/>
    <lineage>
        <taxon>Bacteria</taxon>
        <taxon>Pseudomonadati</taxon>
        <taxon>Pseudomonadota</taxon>
        <taxon>Alphaproteobacteria</taxon>
        <taxon>Rhodobacterales</taxon>
        <taxon>Roseobacteraceae</taxon>
        <taxon>Jannaschia</taxon>
    </lineage>
</organism>
<reference evidence="3 4" key="1">
    <citation type="submission" date="2016-10" db="EMBL/GenBank/DDBJ databases">
        <authorList>
            <person name="de Groot N.N."/>
        </authorList>
    </citation>
    <scope>NUCLEOTIDE SEQUENCE [LARGE SCALE GENOMIC DNA]</scope>
    <source>
        <strain evidence="3 4">DSM 14858</strain>
    </source>
</reference>
<evidence type="ECO:0000256" key="1">
    <source>
        <dbReference type="SAM" id="Phobius"/>
    </source>
</evidence>
<accession>A0A1H7PZ59</accession>
<keyword evidence="1" id="KW-1133">Transmembrane helix</keyword>
<feature type="transmembrane region" description="Helical" evidence="1">
    <location>
        <begin position="38"/>
        <end position="59"/>
    </location>
</feature>
<dbReference type="Pfam" id="PF09851">
    <property type="entry name" value="SHOCT"/>
    <property type="match status" value="1"/>
</dbReference>
<keyword evidence="4" id="KW-1185">Reference proteome</keyword>
<keyword evidence="1" id="KW-0472">Membrane</keyword>
<dbReference type="InterPro" id="IPR018649">
    <property type="entry name" value="SHOCT"/>
</dbReference>
<name>A0A1H7PZ59_9RHOB</name>
<evidence type="ECO:0000313" key="4">
    <source>
        <dbReference type="Proteomes" id="UP000199283"/>
    </source>
</evidence>
<evidence type="ECO:0000313" key="3">
    <source>
        <dbReference type="EMBL" id="SEL41120.1"/>
    </source>
</evidence>
<dbReference type="AlphaFoldDB" id="A0A1H7PZ59"/>
<gene>
    <name evidence="3" type="ORF">SAMN04488526_2590</name>
</gene>
<feature type="domain" description="SHOCT" evidence="2">
    <location>
        <begin position="76"/>
        <end position="99"/>
    </location>
</feature>
<keyword evidence="1" id="KW-0812">Transmembrane</keyword>
<proteinExistence type="predicted"/>
<dbReference type="RefSeq" id="WP_245737603.1">
    <property type="nucleotide sequence ID" value="NZ_FNZQ01000005.1"/>
</dbReference>
<protein>
    <submittedName>
        <fullName evidence="3">Putative membrane protein</fullName>
    </submittedName>
</protein>
<dbReference type="Proteomes" id="UP000199283">
    <property type="component" value="Unassembled WGS sequence"/>
</dbReference>